<evidence type="ECO:0000256" key="22">
    <source>
        <dbReference type="ARBA" id="ARBA00060649"/>
    </source>
</evidence>
<evidence type="ECO:0000256" key="7">
    <source>
        <dbReference type="ARBA" id="ARBA00022676"/>
    </source>
</evidence>
<evidence type="ECO:0000256" key="4">
    <source>
        <dbReference type="ARBA" id="ARBA00005775"/>
    </source>
</evidence>
<dbReference type="GO" id="GO:0003743">
    <property type="term" value="F:translation initiation factor activity"/>
    <property type="evidence" value="ECO:0007669"/>
    <property type="project" value="UniProtKB-KW"/>
</dbReference>
<evidence type="ECO:0000256" key="15">
    <source>
        <dbReference type="ARBA" id="ARBA00023136"/>
    </source>
</evidence>
<dbReference type="Gene3D" id="1.25.40.180">
    <property type="match status" value="1"/>
</dbReference>
<dbReference type="GO" id="GO:0003851">
    <property type="term" value="F:N-acylsphingosine galactosyltransferase activity"/>
    <property type="evidence" value="ECO:0007669"/>
    <property type="project" value="UniProtKB-EC"/>
</dbReference>
<evidence type="ECO:0000256" key="12">
    <source>
        <dbReference type="ARBA" id="ARBA00022917"/>
    </source>
</evidence>
<evidence type="ECO:0000256" key="26">
    <source>
        <dbReference type="ARBA" id="ARBA00081606"/>
    </source>
</evidence>
<comment type="similarity">
    <text evidence="4">Belongs to the eukaryotic initiation factor 4G family.</text>
</comment>
<evidence type="ECO:0000256" key="9">
    <source>
        <dbReference type="ARBA" id="ARBA00022692"/>
    </source>
</evidence>
<keyword evidence="13 29" id="KW-1133">Transmembrane helix</keyword>
<evidence type="ECO:0000256" key="23">
    <source>
        <dbReference type="ARBA" id="ARBA00066508"/>
    </source>
</evidence>
<dbReference type="GO" id="GO:0009247">
    <property type="term" value="P:glycolipid biosynthetic process"/>
    <property type="evidence" value="ECO:0007669"/>
    <property type="project" value="UniProtKB-ARBA"/>
</dbReference>
<proteinExistence type="inferred from homology"/>
<dbReference type="PANTHER" id="PTHR23253">
    <property type="entry name" value="EUKARYOTIC TRANSLATION INITIATION FACTOR 4 GAMMA"/>
    <property type="match status" value="1"/>
</dbReference>
<evidence type="ECO:0000256" key="28">
    <source>
        <dbReference type="SAM" id="MobiDB-lite"/>
    </source>
</evidence>
<keyword evidence="15 29" id="KW-0472">Membrane</keyword>
<keyword evidence="8" id="KW-0808">Transferase</keyword>
<evidence type="ECO:0000256" key="17">
    <source>
        <dbReference type="ARBA" id="ARBA00050369"/>
    </source>
</evidence>
<dbReference type="GO" id="GO:0005783">
    <property type="term" value="C:endoplasmic reticulum"/>
    <property type="evidence" value="ECO:0007669"/>
    <property type="project" value="UniProtKB-SubCell"/>
</dbReference>
<gene>
    <name evidence="31" type="ORF">E5288_WYG011977</name>
</gene>
<comment type="catalytic activity">
    <reaction evidence="20">
        <text>an N-acylsphing-4-enine + UDP-alpha-D-galactose = a beta-D-galactosyl-(1&lt;-&gt;1')-N-acylsphing-4-enine + UDP + H(+)</text>
        <dbReference type="Rhea" id="RHEA:13093"/>
        <dbReference type="ChEBI" id="CHEBI:15378"/>
        <dbReference type="ChEBI" id="CHEBI:18390"/>
        <dbReference type="ChEBI" id="CHEBI:52639"/>
        <dbReference type="ChEBI" id="CHEBI:58223"/>
        <dbReference type="ChEBI" id="CHEBI:66914"/>
        <dbReference type="EC" id="2.4.1.47"/>
    </reaction>
    <physiologicalReaction direction="left-to-right" evidence="20">
        <dbReference type="Rhea" id="RHEA:13094"/>
    </physiologicalReaction>
</comment>
<comment type="caution">
    <text evidence="31">The sequence shown here is derived from an EMBL/GenBank/DDBJ whole genome shotgun (WGS) entry which is preliminary data.</text>
</comment>
<keyword evidence="11" id="KW-0256">Endoplasmic reticulum</keyword>
<evidence type="ECO:0000256" key="18">
    <source>
        <dbReference type="ARBA" id="ARBA00051292"/>
    </source>
</evidence>
<dbReference type="PANTHER" id="PTHR23253:SF9">
    <property type="entry name" value="EUKARYOTIC TRANSLATION INITIATION FACTOR 4 GAMMA 2"/>
    <property type="match status" value="1"/>
</dbReference>
<comment type="catalytic activity">
    <reaction evidence="19">
        <text>N-(2-hydroxy-hexanoyl)-sphinganine + UDP-alpha-D-galactose = N-(2-hydroxyhexanoyl)-beta-D-galactosylsphinganine + UDP + H(+)</text>
        <dbReference type="Rhea" id="RHEA:43404"/>
        <dbReference type="ChEBI" id="CHEBI:15378"/>
        <dbReference type="ChEBI" id="CHEBI:58223"/>
        <dbReference type="ChEBI" id="CHEBI:66914"/>
        <dbReference type="ChEBI" id="CHEBI:83248"/>
        <dbReference type="ChEBI" id="CHEBI:83257"/>
    </reaction>
    <physiologicalReaction direction="left-to-right" evidence="19">
        <dbReference type="Rhea" id="RHEA:43405"/>
    </physiologicalReaction>
</comment>
<evidence type="ECO:0000256" key="29">
    <source>
        <dbReference type="SAM" id="Phobius"/>
    </source>
</evidence>
<keyword evidence="16" id="KW-0325">Glycoprotein</keyword>
<keyword evidence="14" id="KW-0443">Lipid metabolism</keyword>
<evidence type="ECO:0000256" key="20">
    <source>
        <dbReference type="ARBA" id="ARBA00052911"/>
    </source>
</evidence>
<dbReference type="FunFam" id="1.25.40.180:FF:000011">
    <property type="entry name" value="Eukaryotic translation initiation factor 4 gamma 2"/>
    <property type="match status" value="1"/>
</dbReference>
<keyword evidence="7" id="KW-0328">Glycosyltransferase</keyword>
<comment type="catalytic activity">
    <reaction evidence="18">
        <text>N-(2-hydroxy-hexanoyl)-sphing-4-enine + UDP-alpha-D-galactose = N-(2-hydroxy-hexanoyl)-beta-D-galactosyl-sphing-4-enine + UDP + H(+)</text>
        <dbReference type="Rhea" id="RHEA:43400"/>
        <dbReference type="ChEBI" id="CHEBI:15378"/>
        <dbReference type="ChEBI" id="CHEBI:58223"/>
        <dbReference type="ChEBI" id="CHEBI:66914"/>
        <dbReference type="ChEBI" id="CHEBI:83244"/>
        <dbReference type="ChEBI" id="CHEBI:83246"/>
    </reaction>
    <physiologicalReaction direction="left-to-right" evidence="18">
        <dbReference type="Rhea" id="RHEA:43401"/>
    </physiologicalReaction>
</comment>
<dbReference type="InterPro" id="IPR002213">
    <property type="entry name" value="UDP_glucos_trans"/>
</dbReference>
<protein>
    <recommendedName>
        <fullName evidence="24">2-hydroxyacylsphingosine 1-beta-galactosyltransferase</fullName>
        <ecNumber evidence="23">2.4.1.47</ecNumber>
    </recommendedName>
    <alternativeName>
        <fullName evidence="26">Ceramide UDP-galactosyltransferase</fullName>
    </alternativeName>
    <alternativeName>
        <fullName evidence="25">Cerebroside synthase</fullName>
    </alternativeName>
    <alternativeName>
        <fullName evidence="27">UDP-galactose-ceramide galactosyltransferase</fullName>
    </alternativeName>
</protein>
<keyword evidence="12" id="KW-0648">Protein biosynthesis</keyword>
<feature type="domain" description="MIF4G" evidence="30">
    <location>
        <begin position="86"/>
        <end position="316"/>
    </location>
</feature>
<dbReference type="InterPro" id="IPR003890">
    <property type="entry name" value="MIF4G-like_typ-3"/>
</dbReference>
<evidence type="ECO:0000256" key="16">
    <source>
        <dbReference type="ARBA" id="ARBA00023180"/>
    </source>
</evidence>
<dbReference type="CDD" id="cd03784">
    <property type="entry name" value="GT1_Gtf-like"/>
    <property type="match status" value="1"/>
</dbReference>
<evidence type="ECO:0000256" key="25">
    <source>
        <dbReference type="ARBA" id="ARBA00076860"/>
    </source>
</evidence>
<reference evidence="31" key="1">
    <citation type="submission" date="2019-10" db="EMBL/GenBank/DDBJ databases">
        <title>The sequence and de novo assembly of the wild yak genome.</title>
        <authorList>
            <person name="Liu Y."/>
        </authorList>
    </citation>
    <scope>NUCLEOTIDE SEQUENCE [LARGE SCALE GENOMIC DNA]</scope>
    <source>
        <strain evidence="31">WY2019</strain>
    </source>
</reference>
<comment type="function">
    <text evidence="21">Catalyzes the transfer of galactose to ceramide, a key enzymatic step in the biosynthesis of galactocerebrosides, which are abundant sphingolipids of the myelin membrane of the central nervous system and peripheral nervous system. Galactosylates both hydroxy- and non-hydroxy fatty acid-containing ceramides and diglycerides.</text>
</comment>
<evidence type="ECO:0000256" key="10">
    <source>
        <dbReference type="ARBA" id="ARBA00022729"/>
    </source>
</evidence>
<evidence type="ECO:0000256" key="6">
    <source>
        <dbReference type="ARBA" id="ARBA00022540"/>
    </source>
</evidence>
<dbReference type="SUPFAM" id="SSF53756">
    <property type="entry name" value="UDP-Glycosyltransferase/glycogen phosphorylase"/>
    <property type="match status" value="1"/>
</dbReference>
<dbReference type="Gene3D" id="3.40.50.2000">
    <property type="entry name" value="Glycogen Phosphorylase B"/>
    <property type="match status" value="2"/>
</dbReference>
<evidence type="ECO:0000313" key="32">
    <source>
        <dbReference type="Proteomes" id="UP000322234"/>
    </source>
</evidence>
<accession>A0A6B0QXN9</accession>
<dbReference type="Pfam" id="PF00201">
    <property type="entry name" value="UDPGT"/>
    <property type="match status" value="1"/>
</dbReference>
<evidence type="ECO:0000256" key="1">
    <source>
        <dbReference type="ARBA" id="ARBA00004167"/>
    </source>
</evidence>
<evidence type="ECO:0000256" key="19">
    <source>
        <dbReference type="ARBA" id="ARBA00052149"/>
    </source>
</evidence>
<comment type="subcellular location">
    <subcellularLocation>
        <location evidence="2">Endoplasmic reticulum</location>
    </subcellularLocation>
    <subcellularLocation>
        <location evidence="1">Membrane</location>
        <topology evidence="1">Single-pass membrane protein</topology>
    </subcellularLocation>
</comment>
<evidence type="ECO:0000313" key="31">
    <source>
        <dbReference type="EMBL" id="MXQ81557.1"/>
    </source>
</evidence>
<evidence type="ECO:0000256" key="13">
    <source>
        <dbReference type="ARBA" id="ARBA00022989"/>
    </source>
</evidence>
<dbReference type="GO" id="GO:0016020">
    <property type="term" value="C:membrane"/>
    <property type="evidence" value="ECO:0007669"/>
    <property type="project" value="UniProtKB-SubCell"/>
</dbReference>
<dbReference type="PROSITE" id="PS00375">
    <property type="entry name" value="UDPGT"/>
    <property type="match status" value="1"/>
</dbReference>
<dbReference type="EC" id="2.4.1.47" evidence="23"/>
<dbReference type="FunFam" id="3.40.50.2000:FF:000001">
    <property type="entry name" value="UDP-glucuronosyltransferase"/>
    <property type="match status" value="1"/>
</dbReference>
<comment type="pathway">
    <text evidence="22">Sphingolipid metabolism; galactosylceramide biosynthesis.</text>
</comment>
<dbReference type="AlphaFoldDB" id="A0A6B0QXN9"/>
<evidence type="ECO:0000256" key="11">
    <source>
        <dbReference type="ARBA" id="ARBA00022824"/>
    </source>
</evidence>
<keyword evidence="9 29" id="KW-0812">Transmembrane</keyword>
<dbReference type="InterPro" id="IPR016024">
    <property type="entry name" value="ARM-type_fold"/>
</dbReference>
<comment type="catalytic activity">
    <reaction evidence="17">
        <text>an N-acyl-sphingoid base + UDP-alpha-D-galactose = a D-galactosylceramide + UDP + H(+)</text>
        <dbReference type="Rhea" id="RHEA:48344"/>
        <dbReference type="ChEBI" id="CHEBI:15378"/>
        <dbReference type="ChEBI" id="CHEBI:36498"/>
        <dbReference type="ChEBI" id="CHEBI:58223"/>
        <dbReference type="ChEBI" id="CHEBI:66914"/>
        <dbReference type="ChEBI" id="CHEBI:83273"/>
    </reaction>
</comment>
<evidence type="ECO:0000256" key="21">
    <source>
        <dbReference type="ARBA" id="ARBA00058061"/>
    </source>
</evidence>
<dbReference type="GO" id="GO:0003729">
    <property type="term" value="F:mRNA binding"/>
    <property type="evidence" value="ECO:0007669"/>
    <property type="project" value="TreeGrafter"/>
</dbReference>
<evidence type="ECO:0000256" key="3">
    <source>
        <dbReference type="ARBA" id="ARBA00005189"/>
    </source>
</evidence>
<dbReference type="InterPro" id="IPR035595">
    <property type="entry name" value="UDP_glycos_trans_CS"/>
</dbReference>
<sequence>MEVAATAKVENAIAEVGASRFSASSGGGGSRGAPQHYPKTAGNSEFPGETPGQNAQKWIPARSPRRDDNSAANNSANEKERHDAIFRKVRGILNKLTPEKFGKLCLELLSVGVESKLILKGVIQLIVDKALEEPKYSSLYAQLCLRLAEDAPNFDGPAAEGQPGQKQSTTFRRLLISKLQDEFENQTRNVDVYDKRENPLLPEEEEQRAIANIKMLGNIIFIGELGKLDLIHESILHKCIKTLLEKKKRVQLKDMGEDLECLCQIMRTVGSRLDHERAKSLMDQYFARMCSLMLSKELPVRIRSLLQDTVELREYHWAPCKAFLDNGPKTINQIHQDAVKDLGIFIPAPMAQGMRSDFFLEGLFMPPRMKIDRDPLGGLADMFGQMPGSGIGIGPGVIQDRFSPTMGRHRSNQLFSGHGGHIMPPTQSQFGEMGGKFMKSQGLSQLYHNQSQGLLSQLQGQSKDMPPRFFKKGQLNADECLLLHVIMGRAVGVAIGIRLDLKKSQQQQKRKLTGFSPDDFRQGSQVPLGQLSLISEQHWASHYSFPTCTLGVWKEITAGAGSVESAMKSYTPYFMLLWSAVGIARAAKIIIVPPIMFESHMYIFKTLASALHERGHHTVFLLSEGRDIAPSNHYSLQRYPGIFNSTTSDAFLQSKMRNIFSGRLTAIELLDILDHYTKNCDMMVGNHALIQGLKQENFDLLLVDPNDMCGFLIAHLLGVKYAVFSTGLWYPAEVGAPAPLAYVPEFNSLLTDHMNLLQRMKNTGVYLISRIGISFLVLPKYERIMQKYNLLPEKSMYDLVYGSSLWMLCTDVALEFPRPTLPNVVYVGGILTKPASPLPEDLQRWVNGANEHGFVLVSFGAGVKYLSEDIATKLAGALGRLPQKVIWRFSGTKPKNLGNNTRLIEWLPQNDLLGHSNIKAFLSHGGLNSIFETMYHGVPVVGIPLFGDHYDTMIRVQAKGMGILLEWKTVTEGELYEALVKVINNPSYRQRAQKLSEIHKDQPGHPVNRTVYWIDYILRHDGAHHLRAAVHQISFCQYFLLDIVFVLLLGAALFYFLLSWVTKFICRRIRSLWSSNKHSTVNGHYHNGILNGKYKRNGHIKHEKKVK</sequence>
<evidence type="ECO:0000259" key="30">
    <source>
        <dbReference type="SMART" id="SM00543"/>
    </source>
</evidence>
<dbReference type="GO" id="GO:0016281">
    <property type="term" value="C:eukaryotic translation initiation factor 4F complex"/>
    <property type="evidence" value="ECO:0007669"/>
    <property type="project" value="TreeGrafter"/>
</dbReference>
<comment type="similarity">
    <text evidence="5">Belongs to the UDP-glycosyltransferase family.</text>
</comment>
<evidence type="ECO:0000256" key="2">
    <source>
        <dbReference type="ARBA" id="ARBA00004240"/>
    </source>
</evidence>
<keyword evidence="6" id="KW-0396">Initiation factor</keyword>
<evidence type="ECO:0000256" key="27">
    <source>
        <dbReference type="ARBA" id="ARBA00083467"/>
    </source>
</evidence>
<keyword evidence="10" id="KW-0732">Signal</keyword>
<evidence type="ECO:0000256" key="14">
    <source>
        <dbReference type="ARBA" id="ARBA00023098"/>
    </source>
</evidence>
<organism evidence="31 32">
    <name type="scientific">Bos mutus</name>
    <name type="common">wild yak</name>
    <dbReference type="NCBI Taxonomy" id="72004"/>
    <lineage>
        <taxon>Eukaryota</taxon>
        <taxon>Metazoa</taxon>
        <taxon>Chordata</taxon>
        <taxon>Craniata</taxon>
        <taxon>Vertebrata</taxon>
        <taxon>Euteleostomi</taxon>
        <taxon>Mammalia</taxon>
        <taxon>Eutheria</taxon>
        <taxon>Laurasiatheria</taxon>
        <taxon>Artiodactyla</taxon>
        <taxon>Ruminantia</taxon>
        <taxon>Pecora</taxon>
        <taxon>Bovidae</taxon>
        <taxon>Bovinae</taxon>
        <taxon>Bos</taxon>
    </lineage>
</organism>
<dbReference type="FunFam" id="3.40.50.2000:FF:000033">
    <property type="entry name" value="2-hydroxyacylsphingosine 1-beta-galactosyltransferase"/>
    <property type="match status" value="1"/>
</dbReference>
<dbReference type="GO" id="GO:0007399">
    <property type="term" value="P:nervous system development"/>
    <property type="evidence" value="ECO:0007669"/>
    <property type="project" value="UniProtKB-ARBA"/>
</dbReference>
<feature type="transmembrane region" description="Helical" evidence="29">
    <location>
        <begin position="1038"/>
        <end position="1061"/>
    </location>
</feature>
<dbReference type="Proteomes" id="UP000322234">
    <property type="component" value="Unassembled WGS sequence"/>
</dbReference>
<dbReference type="Pfam" id="PF02854">
    <property type="entry name" value="MIF4G"/>
    <property type="match status" value="1"/>
</dbReference>
<evidence type="ECO:0000256" key="5">
    <source>
        <dbReference type="ARBA" id="ARBA00009995"/>
    </source>
</evidence>
<dbReference type="EMBL" id="VBQZ03000008">
    <property type="protein sequence ID" value="MXQ81557.1"/>
    <property type="molecule type" value="Genomic_DNA"/>
</dbReference>
<comment type="pathway">
    <text evidence="3">Lipid metabolism.</text>
</comment>
<evidence type="ECO:0000256" key="24">
    <source>
        <dbReference type="ARBA" id="ARBA00067345"/>
    </source>
</evidence>
<dbReference type="SMART" id="SM00543">
    <property type="entry name" value="MIF4G"/>
    <property type="match status" value="1"/>
</dbReference>
<feature type="region of interest" description="Disordered" evidence="28">
    <location>
        <begin position="16"/>
        <end position="79"/>
    </location>
</feature>
<dbReference type="SUPFAM" id="SSF48371">
    <property type="entry name" value="ARM repeat"/>
    <property type="match status" value="1"/>
</dbReference>
<evidence type="ECO:0000256" key="8">
    <source>
        <dbReference type="ARBA" id="ARBA00022679"/>
    </source>
</evidence>
<name>A0A6B0QXN9_9CETA</name>
<keyword evidence="32" id="KW-1185">Reference proteome</keyword>